<accession>A0A317STZ1</accession>
<reference evidence="1 2" key="1">
    <citation type="submission" date="2018-03" db="EMBL/GenBank/DDBJ databases">
        <title>Genomes of Pezizomycetes fungi and the evolution of truffles.</title>
        <authorList>
            <person name="Murat C."/>
            <person name="Payen T."/>
            <person name="Noel B."/>
            <person name="Kuo A."/>
            <person name="Martin F.M."/>
        </authorList>
    </citation>
    <scope>NUCLEOTIDE SEQUENCE [LARGE SCALE GENOMIC DNA]</scope>
    <source>
        <strain evidence="1">091103-1</strain>
    </source>
</reference>
<dbReference type="AlphaFoldDB" id="A0A317STZ1"/>
<gene>
    <name evidence="1" type="ORF">C7212DRAFT_176537</name>
</gene>
<proteinExistence type="predicted"/>
<evidence type="ECO:0008006" key="3">
    <source>
        <dbReference type="Google" id="ProtNLM"/>
    </source>
</evidence>
<protein>
    <recommendedName>
        <fullName evidence="3">Kinesin light chain</fullName>
    </recommendedName>
</protein>
<dbReference type="Pfam" id="PF13424">
    <property type="entry name" value="TPR_12"/>
    <property type="match status" value="1"/>
</dbReference>
<feature type="non-terminal residue" evidence="1">
    <location>
        <position position="1"/>
    </location>
</feature>
<comment type="caution">
    <text evidence="1">The sequence shown here is derived from an EMBL/GenBank/DDBJ whole genome shotgun (WGS) entry which is preliminary data.</text>
</comment>
<name>A0A317STZ1_9PEZI</name>
<dbReference type="PANTHER" id="PTHR46082">
    <property type="entry name" value="ATP/GTP-BINDING PROTEIN-RELATED"/>
    <property type="match status" value="1"/>
</dbReference>
<sequence>HSLEGYERIPRPDHAKTLSRVTSLAGVLQLQGKCNEAETMDRCALEGCEKVLGPDHANTLASANSLARVLRVRGKSNEWRPGSWCV</sequence>
<evidence type="ECO:0000313" key="2">
    <source>
        <dbReference type="Proteomes" id="UP000246991"/>
    </source>
</evidence>
<dbReference type="OrthoDB" id="1658288at2759"/>
<keyword evidence="2" id="KW-1185">Reference proteome</keyword>
<dbReference type="InterPro" id="IPR011990">
    <property type="entry name" value="TPR-like_helical_dom_sf"/>
</dbReference>
<dbReference type="InterPro" id="IPR053137">
    <property type="entry name" value="NLR-like"/>
</dbReference>
<dbReference type="PANTHER" id="PTHR46082:SF6">
    <property type="entry name" value="AAA+ ATPASE DOMAIN-CONTAINING PROTEIN-RELATED"/>
    <property type="match status" value="1"/>
</dbReference>
<dbReference type="Proteomes" id="UP000246991">
    <property type="component" value="Unassembled WGS sequence"/>
</dbReference>
<dbReference type="Gene3D" id="1.25.40.10">
    <property type="entry name" value="Tetratricopeptide repeat domain"/>
    <property type="match status" value="1"/>
</dbReference>
<evidence type="ECO:0000313" key="1">
    <source>
        <dbReference type="EMBL" id="PWW77879.1"/>
    </source>
</evidence>
<dbReference type="EMBL" id="PYWC01000019">
    <property type="protein sequence ID" value="PWW77879.1"/>
    <property type="molecule type" value="Genomic_DNA"/>
</dbReference>
<organism evidence="1 2">
    <name type="scientific">Tuber magnatum</name>
    <name type="common">white Piedmont truffle</name>
    <dbReference type="NCBI Taxonomy" id="42249"/>
    <lineage>
        <taxon>Eukaryota</taxon>
        <taxon>Fungi</taxon>
        <taxon>Dikarya</taxon>
        <taxon>Ascomycota</taxon>
        <taxon>Pezizomycotina</taxon>
        <taxon>Pezizomycetes</taxon>
        <taxon>Pezizales</taxon>
        <taxon>Tuberaceae</taxon>
        <taxon>Tuber</taxon>
    </lineage>
</organism>